<dbReference type="PROSITE" id="PS50043">
    <property type="entry name" value="HTH_LUXR_2"/>
    <property type="match status" value="1"/>
</dbReference>
<dbReference type="PRINTS" id="PR00038">
    <property type="entry name" value="HTHLUXR"/>
</dbReference>
<reference evidence="5 6" key="1">
    <citation type="submission" date="2016-10" db="EMBL/GenBank/DDBJ databases">
        <authorList>
            <person name="de Groot N.N."/>
        </authorList>
    </citation>
    <scope>NUCLEOTIDE SEQUENCE [LARGE SCALE GENOMIC DNA]</scope>
    <source>
        <strain evidence="5 6">CGMCC 1.9156</strain>
    </source>
</reference>
<evidence type="ECO:0000256" key="2">
    <source>
        <dbReference type="PROSITE-ProRule" id="PRU00169"/>
    </source>
</evidence>
<protein>
    <submittedName>
        <fullName evidence="5">DNA-binding response regulator, NarL/FixJ family, contains REC and HTH domains</fullName>
    </submittedName>
</protein>
<gene>
    <name evidence="5" type="ORF">SAMN05216283_101444</name>
</gene>
<dbReference type="PANTHER" id="PTHR43214">
    <property type="entry name" value="TWO-COMPONENT RESPONSE REGULATOR"/>
    <property type="match status" value="1"/>
</dbReference>
<evidence type="ECO:0000256" key="1">
    <source>
        <dbReference type="ARBA" id="ARBA00023125"/>
    </source>
</evidence>
<keyword evidence="1 5" id="KW-0238">DNA-binding</keyword>
<accession>A0A1I2BKM2</accession>
<proteinExistence type="predicted"/>
<dbReference type="SUPFAM" id="SSF52172">
    <property type="entry name" value="CheY-like"/>
    <property type="match status" value="1"/>
</dbReference>
<dbReference type="Gene3D" id="1.10.10.10">
    <property type="entry name" value="Winged helix-like DNA-binding domain superfamily/Winged helix DNA-binding domain"/>
    <property type="match status" value="1"/>
</dbReference>
<organism evidence="5 6">
    <name type="scientific">Sunxiuqinia elliptica</name>
    <dbReference type="NCBI Taxonomy" id="655355"/>
    <lineage>
        <taxon>Bacteria</taxon>
        <taxon>Pseudomonadati</taxon>
        <taxon>Bacteroidota</taxon>
        <taxon>Bacteroidia</taxon>
        <taxon>Marinilabiliales</taxon>
        <taxon>Prolixibacteraceae</taxon>
        <taxon>Sunxiuqinia</taxon>
    </lineage>
</organism>
<dbReference type="Pfam" id="PF00196">
    <property type="entry name" value="GerE"/>
    <property type="match status" value="1"/>
</dbReference>
<evidence type="ECO:0000313" key="5">
    <source>
        <dbReference type="EMBL" id="SFE56741.1"/>
    </source>
</evidence>
<dbReference type="Gene3D" id="3.40.50.2300">
    <property type="match status" value="1"/>
</dbReference>
<dbReference type="PROSITE" id="PS00622">
    <property type="entry name" value="HTH_LUXR_1"/>
    <property type="match status" value="1"/>
</dbReference>
<dbReference type="STRING" id="655355.SAMN05216283_101444"/>
<dbReference type="SMART" id="SM00448">
    <property type="entry name" value="REC"/>
    <property type="match status" value="1"/>
</dbReference>
<dbReference type="RefSeq" id="WP_093918184.1">
    <property type="nucleotide sequence ID" value="NZ_FONW01000001.1"/>
</dbReference>
<name>A0A1I2BKM2_9BACT</name>
<feature type="domain" description="HTH luxR-type" evidence="3">
    <location>
        <begin position="127"/>
        <end position="192"/>
    </location>
</feature>
<keyword evidence="2" id="KW-0597">Phosphoprotein</keyword>
<dbReference type="GO" id="GO:0006355">
    <property type="term" value="P:regulation of DNA-templated transcription"/>
    <property type="evidence" value="ECO:0007669"/>
    <property type="project" value="InterPro"/>
</dbReference>
<dbReference type="PROSITE" id="PS50110">
    <property type="entry name" value="RESPONSE_REGULATORY"/>
    <property type="match status" value="1"/>
</dbReference>
<evidence type="ECO:0000259" key="4">
    <source>
        <dbReference type="PROSITE" id="PS50110"/>
    </source>
</evidence>
<dbReference type="EMBL" id="FONW01000001">
    <property type="protein sequence ID" value="SFE56741.1"/>
    <property type="molecule type" value="Genomic_DNA"/>
</dbReference>
<sequence>MQSHRILIIEDEFIISANLKQLLTANGYSVCGIADCFEEAIDLYKREKPDLVLSDIYLRDSKTGIEALLQLNTELNIRIPLIIISAYSEENILKDAITVNPIYFITKPFTESQILTAVNLALKLAAVKLEPELPSKRELEILKLLAKGLTSKQISQKLFVSFNTVESHRKNLLKKYHANTSAELIFLAASKNWLKEPN</sequence>
<dbReference type="SUPFAM" id="SSF46894">
    <property type="entry name" value="C-terminal effector domain of the bipartite response regulators"/>
    <property type="match status" value="1"/>
</dbReference>
<evidence type="ECO:0000259" key="3">
    <source>
        <dbReference type="PROSITE" id="PS50043"/>
    </source>
</evidence>
<dbReference type="Proteomes" id="UP000198964">
    <property type="component" value="Unassembled WGS sequence"/>
</dbReference>
<dbReference type="GO" id="GO:0003677">
    <property type="term" value="F:DNA binding"/>
    <property type="evidence" value="ECO:0007669"/>
    <property type="project" value="UniProtKB-KW"/>
</dbReference>
<dbReference type="InterPro" id="IPR036388">
    <property type="entry name" value="WH-like_DNA-bd_sf"/>
</dbReference>
<dbReference type="AlphaFoldDB" id="A0A1I2BKM2"/>
<dbReference type="GO" id="GO:0000160">
    <property type="term" value="P:phosphorelay signal transduction system"/>
    <property type="evidence" value="ECO:0007669"/>
    <property type="project" value="InterPro"/>
</dbReference>
<feature type="modified residue" description="4-aspartylphosphate" evidence="2">
    <location>
        <position position="55"/>
    </location>
</feature>
<dbReference type="InterPro" id="IPR000792">
    <property type="entry name" value="Tscrpt_reg_LuxR_C"/>
</dbReference>
<dbReference type="InterPro" id="IPR001789">
    <property type="entry name" value="Sig_transdc_resp-reg_receiver"/>
</dbReference>
<dbReference type="Pfam" id="PF00072">
    <property type="entry name" value="Response_reg"/>
    <property type="match status" value="1"/>
</dbReference>
<keyword evidence="6" id="KW-1185">Reference proteome</keyword>
<dbReference type="SMART" id="SM00421">
    <property type="entry name" value="HTH_LUXR"/>
    <property type="match status" value="1"/>
</dbReference>
<dbReference type="InterPro" id="IPR011006">
    <property type="entry name" value="CheY-like_superfamily"/>
</dbReference>
<feature type="domain" description="Response regulatory" evidence="4">
    <location>
        <begin position="5"/>
        <end position="122"/>
    </location>
</feature>
<dbReference type="InterPro" id="IPR016032">
    <property type="entry name" value="Sig_transdc_resp-reg_C-effctor"/>
</dbReference>
<dbReference type="CDD" id="cd06170">
    <property type="entry name" value="LuxR_C_like"/>
    <property type="match status" value="1"/>
</dbReference>
<evidence type="ECO:0000313" key="6">
    <source>
        <dbReference type="Proteomes" id="UP000198964"/>
    </source>
</evidence>
<dbReference type="InterPro" id="IPR039420">
    <property type="entry name" value="WalR-like"/>
</dbReference>